<dbReference type="CDD" id="cd06171">
    <property type="entry name" value="Sigma70_r4"/>
    <property type="match status" value="1"/>
</dbReference>
<keyword evidence="2" id="KW-0805">Transcription regulation</keyword>
<keyword evidence="4" id="KW-0804">Transcription</keyword>
<dbReference type="InterPro" id="IPR036388">
    <property type="entry name" value="WH-like_DNA-bd_sf"/>
</dbReference>
<comment type="caution">
    <text evidence="7">The sequence shown here is derived from an EMBL/GenBank/DDBJ whole genome shotgun (WGS) entry which is preliminary data.</text>
</comment>
<dbReference type="EMBL" id="JACOOH010000008">
    <property type="protein sequence ID" value="MBC5622851.1"/>
    <property type="molecule type" value="Genomic_DNA"/>
</dbReference>
<gene>
    <name evidence="7" type="ORF">H8S64_17305</name>
</gene>
<dbReference type="SUPFAM" id="SSF88946">
    <property type="entry name" value="Sigma2 domain of RNA polymerase sigma factors"/>
    <property type="match status" value="1"/>
</dbReference>
<sequence>MDDFQDSDVLVKSLRSGEERAFVYLFDNYYDGLVNYAGRIVKEVELANDLVQSTFCKLYEDRKVLDVRLSIKSYLYKSVYNSCLNAIKHQKVVRNYIDREMLDFYFEEVVQRPEVEVELLEQDIRKVLEEAVERLPERCREVFVLSKMEELSNKEIAEKLNVSVKTVEAQMTKALSRLRKDLEWLLCVIFVTNF</sequence>
<evidence type="ECO:0000313" key="8">
    <source>
        <dbReference type="Proteomes" id="UP000646484"/>
    </source>
</evidence>
<dbReference type="InterPro" id="IPR007627">
    <property type="entry name" value="RNA_pol_sigma70_r2"/>
</dbReference>
<feature type="domain" description="RNA polymerase sigma factor 70 region 4 type 2" evidence="6">
    <location>
        <begin position="127"/>
        <end position="178"/>
    </location>
</feature>
<evidence type="ECO:0000256" key="1">
    <source>
        <dbReference type="ARBA" id="ARBA00010641"/>
    </source>
</evidence>
<evidence type="ECO:0000256" key="2">
    <source>
        <dbReference type="ARBA" id="ARBA00023015"/>
    </source>
</evidence>
<protein>
    <submittedName>
        <fullName evidence="7">RNA polymerase sigma-70 factor</fullName>
    </submittedName>
</protein>
<evidence type="ECO:0000259" key="6">
    <source>
        <dbReference type="Pfam" id="PF08281"/>
    </source>
</evidence>
<dbReference type="InterPro" id="IPR013249">
    <property type="entry name" value="RNA_pol_sigma70_r4_t2"/>
</dbReference>
<dbReference type="Pfam" id="PF04542">
    <property type="entry name" value="Sigma70_r2"/>
    <property type="match status" value="1"/>
</dbReference>
<dbReference type="Pfam" id="PF08281">
    <property type="entry name" value="Sigma70_r4_2"/>
    <property type="match status" value="1"/>
</dbReference>
<dbReference type="Gene3D" id="1.10.1740.10">
    <property type="match status" value="1"/>
</dbReference>
<dbReference type="NCBIfam" id="TIGR02937">
    <property type="entry name" value="sigma70-ECF"/>
    <property type="match status" value="1"/>
</dbReference>
<evidence type="ECO:0000259" key="5">
    <source>
        <dbReference type="Pfam" id="PF04542"/>
    </source>
</evidence>
<dbReference type="InterPro" id="IPR013325">
    <property type="entry name" value="RNA_pol_sigma_r2"/>
</dbReference>
<evidence type="ECO:0000313" key="7">
    <source>
        <dbReference type="EMBL" id="MBC5622851.1"/>
    </source>
</evidence>
<dbReference type="InterPro" id="IPR039425">
    <property type="entry name" value="RNA_pol_sigma-70-like"/>
</dbReference>
<keyword evidence="8" id="KW-1185">Reference proteome</keyword>
<dbReference type="InterPro" id="IPR014327">
    <property type="entry name" value="RNA_pol_sigma70_bacteroid"/>
</dbReference>
<dbReference type="Gene3D" id="1.10.10.10">
    <property type="entry name" value="Winged helix-like DNA-binding domain superfamily/Winged helix DNA-binding domain"/>
    <property type="match status" value="1"/>
</dbReference>
<dbReference type="NCBIfam" id="TIGR02985">
    <property type="entry name" value="Sig70_bacteroi1"/>
    <property type="match status" value="1"/>
</dbReference>
<dbReference type="PANTHER" id="PTHR43133:SF46">
    <property type="entry name" value="RNA POLYMERASE SIGMA-70 FACTOR ECF SUBFAMILY"/>
    <property type="match status" value="1"/>
</dbReference>
<dbReference type="InterPro" id="IPR014284">
    <property type="entry name" value="RNA_pol_sigma-70_dom"/>
</dbReference>
<dbReference type="SUPFAM" id="SSF88659">
    <property type="entry name" value="Sigma3 and sigma4 domains of RNA polymerase sigma factors"/>
    <property type="match status" value="1"/>
</dbReference>
<feature type="domain" description="RNA polymerase sigma-70 region 2" evidence="5">
    <location>
        <begin position="25"/>
        <end position="91"/>
    </location>
</feature>
<keyword evidence="3" id="KW-0731">Sigma factor</keyword>
<evidence type="ECO:0000256" key="4">
    <source>
        <dbReference type="ARBA" id="ARBA00023163"/>
    </source>
</evidence>
<organism evidence="7 8">
    <name type="scientific">Butyricimonas hominis</name>
    <dbReference type="NCBI Taxonomy" id="2763032"/>
    <lineage>
        <taxon>Bacteria</taxon>
        <taxon>Pseudomonadati</taxon>
        <taxon>Bacteroidota</taxon>
        <taxon>Bacteroidia</taxon>
        <taxon>Bacteroidales</taxon>
        <taxon>Odoribacteraceae</taxon>
        <taxon>Butyricimonas</taxon>
    </lineage>
</organism>
<accession>A0ABR7D4G9</accession>
<reference evidence="7 8" key="1">
    <citation type="submission" date="2020-08" db="EMBL/GenBank/DDBJ databases">
        <title>Genome public.</title>
        <authorList>
            <person name="Liu C."/>
            <person name="Sun Q."/>
        </authorList>
    </citation>
    <scope>NUCLEOTIDE SEQUENCE [LARGE SCALE GENOMIC DNA]</scope>
    <source>
        <strain evidence="7 8">NSJ-56</strain>
    </source>
</reference>
<name>A0ABR7D4G9_9BACT</name>
<dbReference type="RefSeq" id="WP_186977705.1">
    <property type="nucleotide sequence ID" value="NZ_JACOOH010000008.1"/>
</dbReference>
<dbReference type="Proteomes" id="UP000646484">
    <property type="component" value="Unassembled WGS sequence"/>
</dbReference>
<dbReference type="InterPro" id="IPR013324">
    <property type="entry name" value="RNA_pol_sigma_r3/r4-like"/>
</dbReference>
<evidence type="ECO:0000256" key="3">
    <source>
        <dbReference type="ARBA" id="ARBA00023082"/>
    </source>
</evidence>
<proteinExistence type="inferred from homology"/>
<comment type="similarity">
    <text evidence="1">Belongs to the sigma-70 factor family. ECF subfamily.</text>
</comment>
<dbReference type="PANTHER" id="PTHR43133">
    <property type="entry name" value="RNA POLYMERASE ECF-TYPE SIGMA FACTO"/>
    <property type="match status" value="1"/>
</dbReference>